<gene>
    <name evidence="2" type="ORF">D187_002463</name>
</gene>
<proteinExistence type="predicted"/>
<name>S9QEH7_CYSF2</name>
<evidence type="ECO:0000313" key="3">
    <source>
        <dbReference type="Proteomes" id="UP000011682"/>
    </source>
</evidence>
<comment type="caution">
    <text evidence="2">The sequence shown here is derived from an EMBL/GenBank/DDBJ whole genome shotgun (WGS) entry which is preliminary data.</text>
</comment>
<evidence type="ECO:0000313" key="2">
    <source>
        <dbReference type="EMBL" id="EPX59719.1"/>
    </source>
</evidence>
<feature type="region of interest" description="Disordered" evidence="1">
    <location>
        <begin position="88"/>
        <end position="116"/>
    </location>
</feature>
<dbReference type="InterPro" id="IPR011033">
    <property type="entry name" value="PRC_barrel-like_sf"/>
</dbReference>
<sequence>MGMAVKSRDGHRMGRVIGLLEDAFVVEKGVLYARDYRVPFSAVERLEDEDIHLVLDKEQMHKASLGEVLDASIGNGLTLGPQALSEARMDITRFQDHDASDARPEGEKDEEAAHHP</sequence>
<evidence type="ECO:0000256" key="1">
    <source>
        <dbReference type="SAM" id="MobiDB-lite"/>
    </source>
</evidence>
<accession>S9QEH7</accession>
<reference evidence="2" key="1">
    <citation type="submission" date="2013-05" db="EMBL/GenBank/DDBJ databases">
        <title>Genome assembly of Cystobacter fuscus DSM 2262.</title>
        <authorList>
            <person name="Sharma G."/>
            <person name="Khatri I."/>
            <person name="Kaur C."/>
            <person name="Mayilraj S."/>
            <person name="Subramanian S."/>
        </authorList>
    </citation>
    <scope>NUCLEOTIDE SEQUENCE [LARGE SCALE GENOMIC DNA]</scope>
    <source>
        <strain evidence="2">DSM 2262</strain>
    </source>
</reference>
<dbReference type="SUPFAM" id="SSF50346">
    <property type="entry name" value="PRC-barrel domain"/>
    <property type="match status" value="1"/>
</dbReference>
<keyword evidence="3" id="KW-1185">Reference proteome</keyword>
<dbReference type="Proteomes" id="UP000011682">
    <property type="component" value="Unassembled WGS sequence"/>
</dbReference>
<evidence type="ECO:0008006" key="4">
    <source>
        <dbReference type="Google" id="ProtNLM"/>
    </source>
</evidence>
<organism evidence="2 3">
    <name type="scientific">Cystobacter fuscus (strain ATCC 25194 / DSM 2262 / NBRC 100088 / M29)</name>
    <dbReference type="NCBI Taxonomy" id="1242864"/>
    <lineage>
        <taxon>Bacteria</taxon>
        <taxon>Pseudomonadati</taxon>
        <taxon>Myxococcota</taxon>
        <taxon>Myxococcia</taxon>
        <taxon>Myxococcales</taxon>
        <taxon>Cystobacterineae</taxon>
        <taxon>Archangiaceae</taxon>
        <taxon>Cystobacter</taxon>
    </lineage>
</organism>
<protein>
    <recommendedName>
        <fullName evidence="4">PRC-barrel domain-containing protein</fullName>
    </recommendedName>
</protein>
<dbReference type="EMBL" id="ANAH02000015">
    <property type="protein sequence ID" value="EPX59719.1"/>
    <property type="molecule type" value="Genomic_DNA"/>
</dbReference>
<dbReference type="AlphaFoldDB" id="S9QEH7"/>